<organism evidence="3 4">
    <name type="scientific">Ferrimonas lipolytica</name>
    <dbReference type="NCBI Taxonomy" id="2724191"/>
    <lineage>
        <taxon>Bacteria</taxon>
        <taxon>Pseudomonadati</taxon>
        <taxon>Pseudomonadota</taxon>
        <taxon>Gammaproteobacteria</taxon>
        <taxon>Alteromonadales</taxon>
        <taxon>Ferrimonadaceae</taxon>
        <taxon>Ferrimonas</taxon>
    </lineage>
</organism>
<evidence type="ECO:0000313" key="4">
    <source>
        <dbReference type="Proteomes" id="UP000501602"/>
    </source>
</evidence>
<keyword evidence="2" id="KW-0812">Transmembrane</keyword>
<feature type="transmembrane region" description="Helical" evidence="2">
    <location>
        <begin position="6"/>
        <end position="24"/>
    </location>
</feature>
<feature type="coiled-coil region" evidence="1">
    <location>
        <begin position="29"/>
        <end position="63"/>
    </location>
</feature>
<evidence type="ECO:0000256" key="2">
    <source>
        <dbReference type="SAM" id="Phobius"/>
    </source>
</evidence>
<keyword evidence="4" id="KW-1185">Reference proteome</keyword>
<keyword evidence="2" id="KW-0472">Membrane</keyword>
<dbReference type="EMBL" id="CP051180">
    <property type="protein sequence ID" value="QIZ77738.1"/>
    <property type="molecule type" value="Genomic_DNA"/>
</dbReference>
<proteinExistence type="predicted"/>
<dbReference type="Proteomes" id="UP000501602">
    <property type="component" value="Chromosome"/>
</dbReference>
<dbReference type="KEGG" id="fes:HER31_13025"/>
<keyword evidence="1" id="KW-0175">Coiled coil</keyword>
<dbReference type="RefSeq" id="WP_168661009.1">
    <property type="nucleotide sequence ID" value="NZ_CP051180.1"/>
</dbReference>
<evidence type="ECO:0008006" key="5">
    <source>
        <dbReference type="Google" id="ProtNLM"/>
    </source>
</evidence>
<evidence type="ECO:0000313" key="3">
    <source>
        <dbReference type="EMBL" id="QIZ77738.1"/>
    </source>
</evidence>
<dbReference type="AlphaFoldDB" id="A0A6H1UFY8"/>
<evidence type="ECO:0000256" key="1">
    <source>
        <dbReference type="SAM" id="Coils"/>
    </source>
</evidence>
<sequence length="79" mass="9230">MEFWTAIVVIVAISTVMGVIPQIMKERNRSRANKQNTDLEQRLAQLESHNEQLMERVEVLERIVTDGNYDLQQQFQKLG</sequence>
<protein>
    <recommendedName>
        <fullName evidence="5">Phage shock protein B</fullName>
    </recommendedName>
</protein>
<gene>
    <name evidence="3" type="ORF">HER31_13025</name>
</gene>
<name>A0A6H1UFY8_9GAMM</name>
<accession>A0A6H1UFY8</accession>
<keyword evidence="2" id="KW-1133">Transmembrane helix</keyword>
<reference evidence="3 4" key="1">
    <citation type="submission" date="2020-04" db="EMBL/GenBank/DDBJ databases">
        <title>Ferrimonas sp. S7 isolated from sea water.</title>
        <authorList>
            <person name="Bae S.S."/>
            <person name="Baek K."/>
        </authorList>
    </citation>
    <scope>NUCLEOTIDE SEQUENCE [LARGE SCALE GENOMIC DNA]</scope>
    <source>
        <strain evidence="3 4">S7</strain>
    </source>
</reference>